<evidence type="ECO:0000256" key="8">
    <source>
        <dbReference type="SAM" id="Phobius"/>
    </source>
</evidence>
<organism evidence="10 11">
    <name type="scientific">Echinicola arenosa</name>
    <dbReference type="NCBI Taxonomy" id="2774144"/>
    <lineage>
        <taxon>Bacteria</taxon>
        <taxon>Pseudomonadati</taxon>
        <taxon>Bacteroidota</taxon>
        <taxon>Cytophagia</taxon>
        <taxon>Cytophagales</taxon>
        <taxon>Cyclobacteriaceae</taxon>
        <taxon>Echinicola</taxon>
    </lineage>
</organism>
<keyword evidence="3 7" id="KW-1134">Transmembrane beta strand</keyword>
<name>A0ABR9AGD8_9BACT</name>
<dbReference type="SUPFAM" id="SSF56935">
    <property type="entry name" value="Porins"/>
    <property type="match status" value="1"/>
</dbReference>
<dbReference type="RefSeq" id="WP_192007134.1">
    <property type="nucleotide sequence ID" value="NZ_JACYTQ010000001.1"/>
</dbReference>
<feature type="domain" description="TonB-dependent receptor plug" evidence="9">
    <location>
        <begin position="227"/>
        <end position="332"/>
    </location>
</feature>
<comment type="caution">
    <text evidence="10">The sequence shown here is derived from an EMBL/GenBank/DDBJ whole genome shotgun (WGS) entry which is preliminary data.</text>
</comment>
<evidence type="ECO:0000313" key="10">
    <source>
        <dbReference type="EMBL" id="MBD8487352.1"/>
    </source>
</evidence>
<dbReference type="InterPro" id="IPR036942">
    <property type="entry name" value="Beta-barrel_TonB_sf"/>
</dbReference>
<keyword evidence="6 7" id="KW-0998">Cell outer membrane</keyword>
<evidence type="ECO:0000313" key="11">
    <source>
        <dbReference type="Proteomes" id="UP000647133"/>
    </source>
</evidence>
<evidence type="ECO:0000256" key="5">
    <source>
        <dbReference type="ARBA" id="ARBA00023136"/>
    </source>
</evidence>
<keyword evidence="5 7" id="KW-0472">Membrane</keyword>
<dbReference type="NCBIfam" id="TIGR04057">
    <property type="entry name" value="SusC_RagA_signa"/>
    <property type="match status" value="1"/>
</dbReference>
<dbReference type="InterPro" id="IPR023997">
    <property type="entry name" value="TonB-dep_OMP_SusC/RagA_CS"/>
</dbReference>
<dbReference type="Pfam" id="PF07715">
    <property type="entry name" value="Plug"/>
    <property type="match status" value="1"/>
</dbReference>
<feature type="transmembrane region" description="Helical" evidence="8">
    <location>
        <begin position="12"/>
        <end position="32"/>
    </location>
</feature>
<evidence type="ECO:0000256" key="4">
    <source>
        <dbReference type="ARBA" id="ARBA00022692"/>
    </source>
</evidence>
<keyword evidence="10" id="KW-0675">Receptor</keyword>
<dbReference type="Gene3D" id="2.60.40.1120">
    <property type="entry name" value="Carboxypeptidase-like, regulatory domain"/>
    <property type="match status" value="1"/>
</dbReference>
<dbReference type="PROSITE" id="PS52016">
    <property type="entry name" value="TONB_DEPENDENT_REC_3"/>
    <property type="match status" value="1"/>
</dbReference>
<dbReference type="Gene3D" id="2.170.130.10">
    <property type="entry name" value="TonB-dependent receptor, plug domain"/>
    <property type="match status" value="1"/>
</dbReference>
<dbReference type="EMBL" id="JACYTQ010000001">
    <property type="protein sequence ID" value="MBD8487352.1"/>
    <property type="molecule type" value="Genomic_DNA"/>
</dbReference>
<comment type="similarity">
    <text evidence="7">Belongs to the TonB-dependent receptor family.</text>
</comment>
<dbReference type="NCBIfam" id="TIGR04056">
    <property type="entry name" value="OMP_RagA_SusC"/>
    <property type="match status" value="1"/>
</dbReference>
<dbReference type="InterPro" id="IPR023996">
    <property type="entry name" value="TonB-dep_OMP_SusC/RagA"/>
</dbReference>
<evidence type="ECO:0000259" key="9">
    <source>
        <dbReference type="Pfam" id="PF07715"/>
    </source>
</evidence>
<reference evidence="10 11" key="1">
    <citation type="submission" date="2020-09" db="EMBL/GenBank/DDBJ databases">
        <title>Echinicola sp. CAU 1574 isolated from sand of Sido Beach.</title>
        <authorList>
            <person name="Kim W."/>
        </authorList>
    </citation>
    <scope>NUCLEOTIDE SEQUENCE [LARGE SCALE GENOMIC DNA]</scope>
    <source>
        <strain evidence="10 11">CAU 1574</strain>
    </source>
</reference>
<dbReference type="Proteomes" id="UP000647133">
    <property type="component" value="Unassembled WGS sequence"/>
</dbReference>
<keyword evidence="2 7" id="KW-0813">Transport</keyword>
<dbReference type="InterPro" id="IPR037066">
    <property type="entry name" value="Plug_dom_sf"/>
</dbReference>
<comment type="subcellular location">
    <subcellularLocation>
        <location evidence="1 7">Cell outer membrane</location>
        <topology evidence="1 7">Multi-pass membrane protein</topology>
    </subcellularLocation>
</comment>
<evidence type="ECO:0000256" key="6">
    <source>
        <dbReference type="ARBA" id="ARBA00023237"/>
    </source>
</evidence>
<dbReference type="Pfam" id="PF13715">
    <property type="entry name" value="CarbopepD_reg_2"/>
    <property type="match status" value="1"/>
</dbReference>
<evidence type="ECO:0000256" key="3">
    <source>
        <dbReference type="ARBA" id="ARBA00022452"/>
    </source>
</evidence>
<keyword evidence="8" id="KW-1133">Transmembrane helix</keyword>
<dbReference type="InterPro" id="IPR039426">
    <property type="entry name" value="TonB-dep_rcpt-like"/>
</dbReference>
<sequence length="1122" mass="126191">MEKSILRQIIMLSKYFVYGFIIQLFFNTVLLANTSNAQRSIDHIKVSIKVEQTALETVFKELEEKSKLRFTYNEDYLKVKKIKVDLNLAETSLSKILGEISSQTQLKFVRINDNIHVTGRNSGEERIEEILDDLLKEITGTVLSGEDGLPLPGVTVKVKNKEIGTVTDLDGKYTIDAAVGDVLVFSFVGFQVQEHEIQNQSIISITLEQDMESLQEVVVVGYGTSKKEDLISAVGSIKGDELIERPARNMSTNLQGMIPGLTVMDLGGEPGTQNASIRIRGYTSTGNNDPLVIVDGIEQRLNEINPYDIQSVSVLKDAASTAIYGSRAANGVILITTKRGEKGKIQVSYSGTMELQNLTNKPEHMDTESYMRLDNLARVNQGTAPAWSDEDISTTVAGTDPLNFPLPNIWFDVALNDNAPLQNHSLSVSGGNEMVKTLASFNFQDQKSVFKNREFKRYQFRINNDITFSESFGVKADLRVMHSKRDRSNTDNIYAQMTHGSQFAVPYYPDGRYGLSAQRHSPLFWGDPDVSGMLNEKINYLVGNLMANYRILPNLNFTSQFGIEYTQQETSTNTPTYEIRDYFTENVLRNNLVNSLSENNQNTTQITWNNTLDYNLEIGDNKINALLGYSQIANDYNSLYASGRNFYNNEIRGLDQSDPENRTISSNITEWGLMSFFGRVGYSYKSKYLVELNGRYDGSSRFSKENRFAFFPSISAGWIISDEPFWDNLEGTVNFFKLRGSFGEAGNQNIGLYTYYENLVLSNAYVFNDQIATGVTQTDLASDDLTWETVRQANVGVDISLLDNRLELSFDWYKKTTEDILLNLPIPGTVGLSPQATNAGSVENKGWEFQVGYKNYDNALKYSINFNMADVKNKVLDLEGTGPYTIGNTRIDEGYEMNYLFGYETDGLLTQQDFESGYPTISSLSQPGDIKYIDQLTVDTNGDGIPDQADGLINASDYKMIGSTIPRYTYGTNINLNWKNFDFNLQLQGVLDQDFKMEGAFIENVSWFGFALEQGTDYWTEDNPDARFPRPEKQNSRNIGSSDWWVINGAYLRVKNLQLGYNIPLEIIDKIGIGKMRVYVGGTNLLTFSKLNDWGVDAEAPAGRALYHPPLKTYVFGLNMNF</sequence>
<protein>
    <submittedName>
        <fullName evidence="10">TonB-dependent receptor</fullName>
    </submittedName>
</protein>
<dbReference type="InterPro" id="IPR008969">
    <property type="entry name" value="CarboxyPept-like_regulatory"/>
</dbReference>
<proteinExistence type="inferred from homology"/>
<dbReference type="InterPro" id="IPR012910">
    <property type="entry name" value="Plug_dom"/>
</dbReference>
<evidence type="ECO:0000256" key="1">
    <source>
        <dbReference type="ARBA" id="ARBA00004571"/>
    </source>
</evidence>
<dbReference type="SUPFAM" id="SSF49464">
    <property type="entry name" value="Carboxypeptidase regulatory domain-like"/>
    <property type="match status" value="1"/>
</dbReference>
<evidence type="ECO:0000256" key="2">
    <source>
        <dbReference type="ARBA" id="ARBA00022448"/>
    </source>
</evidence>
<evidence type="ECO:0000256" key="7">
    <source>
        <dbReference type="PROSITE-ProRule" id="PRU01360"/>
    </source>
</evidence>
<accession>A0ABR9AGD8</accession>
<keyword evidence="4 7" id="KW-0812">Transmembrane</keyword>
<keyword evidence="11" id="KW-1185">Reference proteome</keyword>
<dbReference type="Gene3D" id="2.40.170.20">
    <property type="entry name" value="TonB-dependent receptor, beta-barrel domain"/>
    <property type="match status" value="1"/>
</dbReference>
<gene>
    <name evidence="10" type="ORF">IFO69_01190</name>
</gene>